<dbReference type="Gene3D" id="1.25.10.10">
    <property type="entry name" value="Leucine-rich Repeat Variant"/>
    <property type="match status" value="1"/>
</dbReference>
<protein>
    <submittedName>
        <fullName evidence="3">Uncharacterized protein</fullName>
    </submittedName>
</protein>
<keyword evidence="2" id="KW-1133">Transmembrane helix</keyword>
<organism evidence="3 4">
    <name type="scientific">Dendrobium chrysotoxum</name>
    <name type="common">Orchid</name>
    <dbReference type="NCBI Taxonomy" id="161865"/>
    <lineage>
        <taxon>Eukaryota</taxon>
        <taxon>Viridiplantae</taxon>
        <taxon>Streptophyta</taxon>
        <taxon>Embryophyta</taxon>
        <taxon>Tracheophyta</taxon>
        <taxon>Spermatophyta</taxon>
        <taxon>Magnoliopsida</taxon>
        <taxon>Liliopsida</taxon>
        <taxon>Asparagales</taxon>
        <taxon>Orchidaceae</taxon>
        <taxon>Epidendroideae</taxon>
        <taxon>Malaxideae</taxon>
        <taxon>Dendrobiinae</taxon>
        <taxon>Dendrobium</taxon>
    </lineage>
</organism>
<name>A0AAV7GY31_DENCH</name>
<dbReference type="InterPro" id="IPR016024">
    <property type="entry name" value="ARM-type_fold"/>
</dbReference>
<accession>A0AAV7GY31</accession>
<dbReference type="Proteomes" id="UP000775213">
    <property type="component" value="Unassembled WGS sequence"/>
</dbReference>
<evidence type="ECO:0000256" key="1">
    <source>
        <dbReference type="SAM" id="MobiDB-lite"/>
    </source>
</evidence>
<feature type="compositionally biased region" description="Polar residues" evidence="1">
    <location>
        <begin position="162"/>
        <end position="172"/>
    </location>
</feature>
<gene>
    <name evidence="3" type="ORF">IEQ34_009002</name>
</gene>
<dbReference type="SUPFAM" id="SSF48371">
    <property type="entry name" value="ARM repeat"/>
    <property type="match status" value="1"/>
</dbReference>
<evidence type="ECO:0000313" key="3">
    <source>
        <dbReference type="EMBL" id="KAH0461427.1"/>
    </source>
</evidence>
<keyword evidence="4" id="KW-1185">Reference proteome</keyword>
<dbReference type="InterPro" id="IPR011989">
    <property type="entry name" value="ARM-like"/>
</dbReference>
<proteinExistence type="predicted"/>
<dbReference type="EMBL" id="JAGFBR010000009">
    <property type="protein sequence ID" value="KAH0461427.1"/>
    <property type="molecule type" value="Genomic_DNA"/>
</dbReference>
<dbReference type="PANTHER" id="PTHR33115">
    <property type="entry name" value="ARM REPEAT SUPERFAMILY PROTEIN"/>
    <property type="match status" value="1"/>
</dbReference>
<keyword evidence="2" id="KW-0812">Transmembrane</keyword>
<evidence type="ECO:0000256" key="2">
    <source>
        <dbReference type="SAM" id="Phobius"/>
    </source>
</evidence>
<feature type="region of interest" description="Disordered" evidence="1">
    <location>
        <begin position="157"/>
        <end position="176"/>
    </location>
</feature>
<comment type="caution">
    <text evidence="3">The sequence shown here is derived from an EMBL/GenBank/DDBJ whole genome shotgun (WGS) entry which is preliminary data.</text>
</comment>
<feature type="transmembrane region" description="Helical" evidence="2">
    <location>
        <begin position="35"/>
        <end position="58"/>
    </location>
</feature>
<dbReference type="AlphaFoldDB" id="A0AAV7GY31"/>
<sequence>MESWIPVDSDSLADASSPEKKLTVVALRLAILEKAACGVGALGFIWATVVLLGGFAIALQRTDFWFVTVILLVEGARIFSRSHELEWQHQATWSLAEAGTLSFRAIRSSSRSAVRAFRFLFETSGPRGAVVGSPVGLPVSVDGRRWRSPELLSCFTRKSDPRSSANRTGQSRESPRHPNGGWVFISSNISRLLYWLQLISATACVILSLMRLAQQDYGEVSAAADETEKQNRGPALNIFYSLALSEALLFLAERAYWEWKVSHCLLLEEANRECGLGPAGLVSVRRFFYDAYSRCINGSIFDGIKMDMVSFGEELLVSGSRDEQLIGVRILLRFADKAMRRIGASVAVMERLVEMLNWKSSGEEEIRTAAAVVVSKLSGKKQSGIRVAGITGAMESISSLLDTGSGSNATRLEEINGRQVTADRPENNQHSTFNLLGLLILKKLAKDPDNCDKIGKTKGLIPKIIDFTTAISRKIRHQNPIASTDPEIQATKRALQVLKLLAGTTGRTGEILRREISEIVFTISNIREILKHGDDEISKSLQTIGVEIITFLAMDEAARESIGATGGMMRELMRIFLDCAGPAVSAGGNGGRNRHVRMEAGDALAMLVVESERNCERVLRVGENVVERLVDAAGDSLIGLKASRLLSYLCAYGEVANGFQRMKAVIKAFPMVLNAMMIGEAKQLEVSIGFGARIVRFMSPIDFMEELERANVSEIELIKRLVHILQKYNVPSIRTPSMRRNVVDLSIWLMQSNEKYIKLFNNYGMTKELQNVAETTADLECFVVFSGSVGLTRHRTTMAFMVDTALELLLEDIAS</sequence>
<reference evidence="3 4" key="1">
    <citation type="journal article" date="2021" name="Hortic Res">
        <title>Chromosome-scale assembly of the Dendrobium chrysotoxum genome enhances the understanding of orchid evolution.</title>
        <authorList>
            <person name="Zhang Y."/>
            <person name="Zhang G.Q."/>
            <person name="Zhang D."/>
            <person name="Liu X.D."/>
            <person name="Xu X.Y."/>
            <person name="Sun W.H."/>
            <person name="Yu X."/>
            <person name="Zhu X."/>
            <person name="Wang Z.W."/>
            <person name="Zhao X."/>
            <person name="Zhong W.Y."/>
            <person name="Chen H."/>
            <person name="Yin W.L."/>
            <person name="Huang T."/>
            <person name="Niu S.C."/>
            <person name="Liu Z.J."/>
        </authorList>
    </citation>
    <scope>NUCLEOTIDE SEQUENCE [LARGE SCALE GENOMIC DNA]</scope>
    <source>
        <strain evidence="3">Lindl</strain>
    </source>
</reference>
<evidence type="ECO:0000313" key="4">
    <source>
        <dbReference type="Proteomes" id="UP000775213"/>
    </source>
</evidence>
<keyword evidence="2" id="KW-0472">Membrane</keyword>
<dbReference type="PANTHER" id="PTHR33115:SF50">
    <property type="entry name" value="ARM REPEAT SUPERFAMILY PROTEIN"/>
    <property type="match status" value="1"/>
</dbReference>